<evidence type="ECO:0000256" key="4">
    <source>
        <dbReference type="ARBA" id="ARBA00031870"/>
    </source>
</evidence>
<dbReference type="GO" id="GO:0000455">
    <property type="term" value="P:enzyme-directed rRNA pseudouridine synthesis"/>
    <property type="evidence" value="ECO:0007669"/>
    <property type="project" value="TreeGrafter"/>
</dbReference>
<dbReference type="PANTHER" id="PTHR21600">
    <property type="entry name" value="MITOCHONDRIAL RNA PSEUDOURIDINE SYNTHASE"/>
    <property type="match status" value="1"/>
</dbReference>
<reference evidence="10" key="1">
    <citation type="submission" date="2018-03" db="EMBL/GenBank/DDBJ databases">
        <title>A comparative analysis of the Nautiliaceae.</title>
        <authorList>
            <person name="Grosche A."/>
            <person name="Smedile F."/>
            <person name="Vetriani C."/>
        </authorList>
    </citation>
    <scope>NUCLEOTIDE SEQUENCE [LARGE SCALE GENOMIC DNA]</scope>
    <source>
        <strain evidence="10">TB6</strain>
    </source>
</reference>
<evidence type="ECO:0000256" key="1">
    <source>
        <dbReference type="ARBA" id="ARBA00000073"/>
    </source>
</evidence>
<dbReference type="GO" id="GO:0003723">
    <property type="term" value="F:RNA binding"/>
    <property type="evidence" value="ECO:0007669"/>
    <property type="project" value="InterPro"/>
</dbReference>
<name>A0AAJ4RCW7_9BACT</name>
<organism evidence="8 9">
    <name type="scientific">Caminibacter pacificus</name>
    <dbReference type="NCBI Taxonomy" id="1424653"/>
    <lineage>
        <taxon>Bacteria</taxon>
        <taxon>Pseudomonadati</taxon>
        <taxon>Campylobacterota</taxon>
        <taxon>Epsilonproteobacteria</taxon>
        <taxon>Nautiliales</taxon>
        <taxon>Nautiliaceae</taxon>
        <taxon>Caminibacter</taxon>
    </lineage>
</organism>
<dbReference type="GO" id="GO:0140098">
    <property type="term" value="F:catalytic activity, acting on RNA"/>
    <property type="evidence" value="ECO:0007669"/>
    <property type="project" value="UniProtKB-ARBA"/>
</dbReference>
<reference evidence="8 9" key="2">
    <citation type="submission" date="2018-11" db="EMBL/GenBank/DDBJ databases">
        <title>Genomic Encyclopedia of Type Strains, Phase IV (KMG-IV): sequencing the most valuable type-strain genomes for metagenomic binning, comparative biology and taxonomic classification.</title>
        <authorList>
            <person name="Goeker M."/>
        </authorList>
    </citation>
    <scope>NUCLEOTIDE SEQUENCE [LARGE SCALE GENOMIC DNA]</scope>
    <source>
        <strain evidence="8 9">DSM 27783</strain>
    </source>
</reference>
<evidence type="ECO:0000313" key="8">
    <source>
        <dbReference type="EMBL" id="ROR40047.1"/>
    </source>
</evidence>
<dbReference type="PANTHER" id="PTHR21600:SF44">
    <property type="entry name" value="RIBOSOMAL LARGE SUBUNIT PSEUDOURIDINE SYNTHASE D"/>
    <property type="match status" value="1"/>
</dbReference>
<reference evidence="7" key="3">
    <citation type="submission" date="2019-06" db="EMBL/GenBank/DDBJ databases">
        <title>A comparative analysis of the Nautiliaceae.</title>
        <authorList>
            <person name="Grosche A."/>
            <person name="Smedile F."/>
            <person name="Vetriani C."/>
        </authorList>
    </citation>
    <scope>NUCLEOTIDE SEQUENCE</scope>
    <source>
        <strain evidence="7">TB6</strain>
    </source>
</reference>
<protein>
    <recommendedName>
        <fullName evidence="4">RNA pseudouridylate synthase</fullName>
    </recommendedName>
    <alternativeName>
        <fullName evidence="5">RNA-uridine isomerase</fullName>
    </alternativeName>
</protein>
<evidence type="ECO:0000256" key="5">
    <source>
        <dbReference type="ARBA" id="ARBA00033164"/>
    </source>
</evidence>
<dbReference type="Proteomes" id="UP000272781">
    <property type="component" value="Unassembled WGS sequence"/>
</dbReference>
<comment type="similarity">
    <text evidence="2">Belongs to the pseudouridine synthase RluA family.</text>
</comment>
<dbReference type="Proteomes" id="UP000298805">
    <property type="component" value="Chromosome"/>
</dbReference>
<dbReference type="InterPro" id="IPR006145">
    <property type="entry name" value="PsdUridine_synth_RsuA/RluA"/>
</dbReference>
<sequence>MKKEKAYILLAKQEGISNRAAKDLIDRGLVYTHDRKIKIARGLLPVNTRFKIEKVPEAKKIFEDENILVVDKPSYITSEEISKKFKYPLLHRLDKETSGILVLTKNEDFRKKAIEEFKKQNVYKEYLAWVKGIVAEPETIDLPIKVIKTKSGAFAKVSADGEDAVTEIEPILAFRTKSKIKAIIHTGKTHQIRAHLKAIDHPIIGDEKYGGEPYKRVMLHHHKFKIFDYEFESPEPRDFKMQEQRDNTRKKKK</sequence>
<dbReference type="InterPro" id="IPR020103">
    <property type="entry name" value="PsdUridine_synth_cat_dom_sf"/>
</dbReference>
<dbReference type="GO" id="GO:0009982">
    <property type="term" value="F:pseudouridine synthase activity"/>
    <property type="evidence" value="ECO:0007669"/>
    <property type="project" value="InterPro"/>
</dbReference>
<feature type="domain" description="Pseudouridine synthase RsuA/RluA-like" evidence="6">
    <location>
        <begin position="79"/>
        <end position="197"/>
    </location>
</feature>
<evidence type="ECO:0000259" key="6">
    <source>
        <dbReference type="Pfam" id="PF00849"/>
    </source>
</evidence>
<dbReference type="InterPro" id="IPR006224">
    <property type="entry name" value="PsdUridine_synth_RluA-like_CS"/>
</dbReference>
<proteinExistence type="inferred from homology"/>
<gene>
    <name evidence="7" type="ORF">C6V80_01990</name>
    <name evidence="8" type="ORF">EDC58_1030</name>
</gene>
<keyword evidence="10" id="KW-1185">Reference proteome</keyword>
<dbReference type="EMBL" id="CP027432">
    <property type="protein sequence ID" value="QCI27778.2"/>
    <property type="molecule type" value="Genomic_DNA"/>
</dbReference>
<comment type="catalytic activity">
    <reaction evidence="1">
        <text>a uridine in RNA = a pseudouridine in RNA</text>
        <dbReference type="Rhea" id="RHEA:48348"/>
        <dbReference type="Rhea" id="RHEA-COMP:12068"/>
        <dbReference type="Rhea" id="RHEA-COMP:12069"/>
        <dbReference type="ChEBI" id="CHEBI:65314"/>
        <dbReference type="ChEBI" id="CHEBI:65315"/>
    </reaction>
</comment>
<dbReference type="SUPFAM" id="SSF55120">
    <property type="entry name" value="Pseudouridine synthase"/>
    <property type="match status" value="1"/>
</dbReference>
<evidence type="ECO:0000256" key="2">
    <source>
        <dbReference type="ARBA" id="ARBA00010876"/>
    </source>
</evidence>
<dbReference type="CDD" id="cd02869">
    <property type="entry name" value="PseudoU_synth_RluA_like"/>
    <property type="match status" value="1"/>
</dbReference>
<evidence type="ECO:0000313" key="9">
    <source>
        <dbReference type="Proteomes" id="UP000272781"/>
    </source>
</evidence>
<accession>A0AAJ4RCW7</accession>
<keyword evidence="3" id="KW-0413">Isomerase</keyword>
<dbReference type="AlphaFoldDB" id="A0AAJ4RCW7"/>
<dbReference type="RefSeq" id="WP_123352431.1">
    <property type="nucleotide sequence ID" value="NZ_CP027432.2"/>
</dbReference>
<evidence type="ECO:0000256" key="3">
    <source>
        <dbReference type="ARBA" id="ARBA00023235"/>
    </source>
</evidence>
<evidence type="ECO:0000313" key="7">
    <source>
        <dbReference type="EMBL" id="QCI27778.2"/>
    </source>
</evidence>
<evidence type="ECO:0000313" key="10">
    <source>
        <dbReference type="Proteomes" id="UP000298805"/>
    </source>
</evidence>
<dbReference type="Gene3D" id="3.30.2350.10">
    <property type="entry name" value="Pseudouridine synthase"/>
    <property type="match status" value="1"/>
</dbReference>
<dbReference type="EMBL" id="RJVK01000002">
    <property type="protein sequence ID" value="ROR40047.1"/>
    <property type="molecule type" value="Genomic_DNA"/>
</dbReference>
<dbReference type="InterPro" id="IPR050188">
    <property type="entry name" value="RluA_PseudoU_synthase"/>
</dbReference>
<dbReference type="PROSITE" id="PS01129">
    <property type="entry name" value="PSI_RLU"/>
    <property type="match status" value="1"/>
</dbReference>
<dbReference type="Pfam" id="PF00849">
    <property type="entry name" value="PseudoU_synth_2"/>
    <property type="match status" value="1"/>
</dbReference>